<evidence type="ECO:0000256" key="3">
    <source>
        <dbReference type="ARBA" id="ARBA00022473"/>
    </source>
</evidence>
<dbReference type="FunFam" id="1.10.10.60:FF:000101">
    <property type="entry name" value="NK2 homeobox 8"/>
    <property type="match status" value="1"/>
</dbReference>
<evidence type="ECO:0000256" key="4">
    <source>
        <dbReference type="ARBA" id="ARBA00023125"/>
    </source>
</evidence>
<feature type="compositionally biased region" description="Basic and acidic residues" evidence="9">
    <location>
        <begin position="289"/>
        <end position="306"/>
    </location>
</feature>
<keyword evidence="3" id="KW-0217">Developmental protein</keyword>
<dbReference type="GO" id="GO:0021782">
    <property type="term" value="P:glial cell development"/>
    <property type="evidence" value="ECO:0007669"/>
    <property type="project" value="EnsemblMetazoa"/>
</dbReference>
<keyword evidence="12" id="KW-1185">Reference proteome</keyword>
<keyword evidence="4 7" id="KW-0238">DNA-binding</keyword>
<evidence type="ECO:0000256" key="7">
    <source>
        <dbReference type="PROSITE-ProRule" id="PRU00108"/>
    </source>
</evidence>
<feature type="compositionally biased region" description="Gly residues" evidence="9">
    <location>
        <begin position="561"/>
        <end position="571"/>
    </location>
</feature>
<feature type="compositionally biased region" description="Basic residues" evidence="9">
    <location>
        <begin position="311"/>
        <end position="324"/>
    </location>
</feature>
<protein>
    <submittedName>
        <fullName evidence="11">Vnd, isoform A</fullName>
    </submittedName>
</protein>
<dbReference type="PROSITE" id="PS00027">
    <property type="entry name" value="HOMEOBOX_1"/>
    <property type="match status" value="1"/>
</dbReference>
<organism evidence="11 12">
    <name type="scientific">Drosophila ananassae</name>
    <name type="common">Fruit fly</name>
    <dbReference type="NCBI Taxonomy" id="7217"/>
    <lineage>
        <taxon>Eukaryota</taxon>
        <taxon>Metazoa</taxon>
        <taxon>Ecdysozoa</taxon>
        <taxon>Arthropoda</taxon>
        <taxon>Hexapoda</taxon>
        <taxon>Insecta</taxon>
        <taxon>Pterygota</taxon>
        <taxon>Neoptera</taxon>
        <taxon>Endopterygota</taxon>
        <taxon>Diptera</taxon>
        <taxon>Brachycera</taxon>
        <taxon>Muscomorpha</taxon>
        <taxon>Ephydroidea</taxon>
        <taxon>Drosophilidae</taxon>
        <taxon>Drosophila</taxon>
        <taxon>Sophophora</taxon>
    </lineage>
</organism>
<dbReference type="PANTHER" id="PTHR24340:SF82">
    <property type="entry name" value="HOMEOBOX PROTEIN VND"/>
    <property type="match status" value="1"/>
</dbReference>
<feature type="compositionally biased region" description="Low complexity" evidence="9">
    <location>
        <begin position="28"/>
        <end position="57"/>
    </location>
</feature>
<name>B3MYA4_DROAN</name>
<dbReference type="SUPFAM" id="SSF46689">
    <property type="entry name" value="Homeodomain-like"/>
    <property type="match status" value="1"/>
</dbReference>
<dbReference type="Gene3D" id="1.10.10.60">
    <property type="entry name" value="Homeodomain-like"/>
    <property type="match status" value="1"/>
</dbReference>
<dbReference type="InterPro" id="IPR017970">
    <property type="entry name" value="Homeobox_CS"/>
</dbReference>
<evidence type="ECO:0000256" key="8">
    <source>
        <dbReference type="RuleBase" id="RU000682"/>
    </source>
</evidence>
<feature type="region of interest" description="Disordered" evidence="9">
    <location>
        <begin position="1"/>
        <end position="123"/>
    </location>
</feature>
<feature type="compositionally biased region" description="Basic and acidic residues" evidence="9">
    <location>
        <begin position="10"/>
        <end position="27"/>
    </location>
</feature>
<dbReference type="PANTHER" id="PTHR24340">
    <property type="entry name" value="HOMEOBOX PROTEIN NKX"/>
    <property type="match status" value="1"/>
</dbReference>
<dbReference type="SMART" id="SM00389">
    <property type="entry name" value="HOX"/>
    <property type="match status" value="1"/>
</dbReference>
<dbReference type="GO" id="GO:0010629">
    <property type="term" value="P:negative regulation of gene expression"/>
    <property type="evidence" value="ECO:0007669"/>
    <property type="project" value="EnsemblMetazoa"/>
</dbReference>
<feature type="compositionally biased region" description="Acidic residues" evidence="9">
    <location>
        <begin position="544"/>
        <end position="560"/>
    </location>
</feature>
<dbReference type="GO" id="GO:0007420">
    <property type="term" value="P:brain development"/>
    <property type="evidence" value="ECO:0007669"/>
    <property type="project" value="EnsemblMetazoa"/>
</dbReference>
<keyword evidence="5 7" id="KW-0371">Homeobox</keyword>
<keyword evidence="6 7" id="KW-0539">Nucleus</keyword>
<comment type="subcellular location">
    <subcellularLocation>
        <location evidence="1 7 8">Nucleus</location>
    </subcellularLocation>
</comment>
<dbReference type="GO" id="GO:0000981">
    <property type="term" value="F:DNA-binding transcription factor activity, RNA polymerase II-specific"/>
    <property type="evidence" value="ECO:0007669"/>
    <property type="project" value="EnsemblMetazoa"/>
</dbReference>
<dbReference type="eggNOG" id="KOG0842">
    <property type="taxonomic scope" value="Eukaryota"/>
</dbReference>
<dbReference type="InParanoid" id="B3MYA4"/>
<dbReference type="GO" id="GO:0140297">
    <property type="term" value="F:DNA-binding transcription factor binding"/>
    <property type="evidence" value="ECO:0007669"/>
    <property type="project" value="EnsemblMetazoa"/>
</dbReference>
<evidence type="ECO:0000259" key="10">
    <source>
        <dbReference type="PROSITE" id="PS50071"/>
    </source>
</evidence>
<feature type="region of interest" description="Disordered" evidence="9">
    <location>
        <begin position="483"/>
        <end position="580"/>
    </location>
</feature>
<accession>B3MYA4</accession>
<evidence type="ECO:0000256" key="9">
    <source>
        <dbReference type="SAM" id="MobiDB-lite"/>
    </source>
</evidence>
<dbReference type="EMBL" id="CH902632">
    <property type="protein sequence ID" value="EDV32598.1"/>
    <property type="molecule type" value="Genomic_DNA"/>
</dbReference>
<evidence type="ECO:0000313" key="12">
    <source>
        <dbReference type="Proteomes" id="UP000007801"/>
    </source>
</evidence>
<dbReference type="OrthoDB" id="6159439at2759"/>
<dbReference type="GO" id="GO:0005634">
    <property type="term" value="C:nucleus"/>
    <property type="evidence" value="ECO:0007669"/>
    <property type="project" value="UniProtKB-SubCell"/>
</dbReference>
<dbReference type="Pfam" id="PF00046">
    <property type="entry name" value="Homeodomain"/>
    <property type="match status" value="1"/>
</dbReference>
<dbReference type="HOGENOM" id="CLU_023266_0_0_1"/>
<feature type="compositionally biased region" description="Gly residues" evidence="9">
    <location>
        <begin position="528"/>
        <end position="537"/>
    </location>
</feature>
<proteinExistence type="inferred from homology"/>
<evidence type="ECO:0000256" key="6">
    <source>
        <dbReference type="ARBA" id="ARBA00023242"/>
    </source>
</evidence>
<dbReference type="FunCoup" id="B3MYA4">
    <property type="interactions" value="19"/>
</dbReference>
<feature type="compositionally biased region" description="Gly residues" evidence="9">
    <location>
        <begin position="275"/>
        <end position="288"/>
    </location>
</feature>
<evidence type="ECO:0000256" key="5">
    <source>
        <dbReference type="ARBA" id="ARBA00023155"/>
    </source>
</evidence>
<feature type="compositionally biased region" description="Low complexity" evidence="9">
    <location>
        <begin position="499"/>
        <end position="521"/>
    </location>
</feature>
<evidence type="ECO:0000256" key="2">
    <source>
        <dbReference type="ARBA" id="ARBA00005661"/>
    </source>
</evidence>
<feature type="region of interest" description="Disordered" evidence="9">
    <location>
        <begin position="233"/>
        <end position="341"/>
    </location>
</feature>
<dbReference type="AlphaFoldDB" id="B3MYA4"/>
<dbReference type="CDD" id="cd00086">
    <property type="entry name" value="homeodomain"/>
    <property type="match status" value="1"/>
</dbReference>
<dbReference type="GO" id="GO:0000978">
    <property type="term" value="F:RNA polymerase II cis-regulatory region sequence-specific DNA binding"/>
    <property type="evidence" value="ECO:0007669"/>
    <property type="project" value="TreeGrafter"/>
</dbReference>
<dbReference type="GO" id="GO:0000122">
    <property type="term" value="P:negative regulation of transcription by RNA polymerase II"/>
    <property type="evidence" value="ECO:0007669"/>
    <property type="project" value="EnsemblMetazoa"/>
</dbReference>
<evidence type="ECO:0000313" key="11">
    <source>
        <dbReference type="EMBL" id="EDV32598.1"/>
    </source>
</evidence>
<feature type="compositionally biased region" description="Low complexity" evidence="9">
    <location>
        <begin position="325"/>
        <end position="336"/>
    </location>
</feature>
<feature type="compositionally biased region" description="Low complexity" evidence="9">
    <location>
        <begin position="106"/>
        <end position="120"/>
    </location>
</feature>
<dbReference type="GO" id="GO:0045944">
    <property type="term" value="P:positive regulation of transcription by RNA polymerase II"/>
    <property type="evidence" value="ECO:0007669"/>
    <property type="project" value="EnsemblMetazoa"/>
</dbReference>
<sequence>MTSSGSLERTPTKRERGERERERERDNSSGLGSAGSLPASPQSAITVSPASPATPTTPKRPLRTSTPSLERERERESQREKEKERERERERDQDREDRDRSAKVFSTASTTVPTNTNPSSGLAPEHLRIPTGAAAFSGFPGLHSMSSLMVPSSAAVAAAAAAPFLPWSPILLPPWSHALLPAAFYPAALRNALPGLFDAKVPSSQRSGFHISDILNLEGSELKNAAAAAAAAAHHHGSDLSHHLPHYLPGDSAGHATPSALSPTPAGGSTAGSATGTGAGAGAGAGGAGEDHHPGSVEHHTTEHHAPPQQHPHHPHQQHQHLQHHQGQPPSQGQGQHPHHQQAVAPLPLPHHQGVGAGGDVSHAHHAAAAQLLASHNAAAAAAVAAGQYLPNLPKSFAGSFQDEMSSYHHMAQTMLQHSGRNAWIKENEIYGNQQPASPDSTSPVTSEVSYTYIGSNCQTSPALSGDYKSYSRSADSDALSVGDALNSMHGPPGGASAAGGPSAAHLLHNNNNNTTNNNNNSLKHDGMNGGGGGGGSSNHDDSLNEDGIEEDIDDVDDPDGSGGGGGGSGDGMPNKKRKRRVLFTKAQTYELERRFRQQRYLSAPEREHLASLIRLTPTQVKIWFQNHRYKTKRAQNEKGYEGHPGLLHGHATHPHHPSALPSPRRVAVPVLVRNGKPCLGDPTSKLGPDCVSSATATAMQNAAAAHHLVALNGAAAYQHAAAAAAGLHAHAHGMAHAHAQHAHAQARWWP</sequence>
<dbReference type="SMR" id="B3MYA4"/>
<dbReference type="InterPro" id="IPR009057">
    <property type="entry name" value="Homeodomain-like_sf"/>
</dbReference>
<dbReference type="InterPro" id="IPR050394">
    <property type="entry name" value="Homeobox_NK-like"/>
</dbReference>
<feature type="compositionally biased region" description="Basic and acidic residues" evidence="9">
    <location>
        <begin position="69"/>
        <end position="102"/>
    </location>
</feature>
<feature type="DNA-binding region" description="Homeobox" evidence="7">
    <location>
        <begin position="577"/>
        <end position="636"/>
    </location>
</feature>
<dbReference type="Proteomes" id="UP000007801">
    <property type="component" value="Unassembled WGS sequence"/>
</dbReference>
<comment type="similarity">
    <text evidence="2">Belongs to the NK-2 homeobox family.</text>
</comment>
<dbReference type="OMA" id="MGAHANA"/>
<gene>
    <name evidence="11" type="primary">Dana\vnd</name>
    <name evidence="11" type="synonym">Dana\GF22099</name>
    <name evidence="11" type="synonym">dana_GLEANR_6085</name>
    <name evidence="11" type="synonym">vnd</name>
    <name evidence="11" type="ORF">GF22099</name>
</gene>
<reference evidence="11 12" key="1">
    <citation type="journal article" date="2007" name="Nature">
        <title>Evolution of genes and genomes on the Drosophila phylogeny.</title>
        <authorList>
            <consortium name="Drosophila 12 Genomes Consortium"/>
            <person name="Clark A.G."/>
            <person name="Eisen M.B."/>
            <person name="Smith D.R."/>
            <person name="Bergman C.M."/>
            <person name="Oliver B."/>
            <person name="Markow T.A."/>
            <person name="Kaufman T.C."/>
            <person name="Kellis M."/>
            <person name="Gelbart W."/>
            <person name="Iyer V.N."/>
            <person name="Pollard D.A."/>
            <person name="Sackton T.B."/>
            <person name="Larracuente A.M."/>
            <person name="Singh N.D."/>
            <person name="Abad J.P."/>
            <person name="Abt D.N."/>
            <person name="Adryan B."/>
            <person name="Aguade M."/>
            <person name="Akashi H."/>
            <person name="Anderson W.W."/>
            <person name="Aquadro C.F."/>
            <person name="Ardell D.H."/>
            <person name="Arguello R."/>
            <person name="Artieri C.G."/>
            <person name="Barbash D.A."/>
            <person name="Barker D."/>
            <person name="Barsanti P."/>
            <person name="Batterham P."/>
            <person name="Batzoglou S."/>
            <person name="Begun D."/>
            <person name="Bhutkar A."/>
            <person name="Blanco E."/>
            <person name="Bosak S.A."/>
            <person name="Bradley R.K."/>
            <person name="Brand A.D."/>
            <person name="Brent M.R."/>
            <person name="Brooks A.N."/>
            <person name="Brown R.H."/>
            <person name="Butlin R.K."/>
            <person name="Caggese C."/>
            <person name="Calvi B.R."/>
            <person name="Bernardo de Carvalho A."/>
            <person name="Caspi A."/>
            <person name="Castrezana S."/>
            <person name="Celniker S.E."/>
            <person name="Chang J.L."/>
            <person name="Chapple C."/>
            <person name="Chatterji S."/>
            <person name="Chinwalla A."/>
            <person name="Civetta A."/>
            <person name="Clifton S.W."/>
            <person name="Comeron J.M."/>
            <person name="Costello J.C."/>
            <person name="Coyne J.A."/>
            <person name="Daub J."/>
            <person name="David R.G."/>
            <person name="Delcher A.L."/>
            <person name="Delehaunty K."/>
            <person name="Do C.B."/>
            <person name="Ebling H."/>
            <person name="Edwards K."/>
            <person name="Eickbush T."/>
            <person name="Evans J.D."/>
            <person name="Filipski A."/>
            <person name="Findeiss S."/>
            <person name="Freyhult E."/>
            <person name="Fulton L."/>
            <person name="Fulton R."/>
            <person name="Garcia A.C."/>
            <person name="Gardiner A."/>
            <person name="Garfield D.A."/>
            <person name="Garvin B.E."/>
            <person name="Gibson G."/>
            <person name="Gilbert D."/>
            <person name="Gnerre S."/>
            <person name="Godfrey J."/>
            <person name="Good R."/>
            <person name="Gotea V."/>
            <person name="Gravely B."/>
            <person name="Greenberg A.J."/>
            <person name="Griffiths-Jones S."/>
            <person name="Gross S."/>
            <person name="Guigo R."/>
            <person name="Gustafson E.A."/>
            <person name="Haerty W."/>
            <person name="Hahn M.W."/>
            <person name="Halligan D.L."/>
            <person name="Halpern A.L."/>
            <person name="Halter G.M."/>
            <person name="Han M.V."/>
            <person name="Heger A."/>
            <person name="Hillier L."/>
            <person name="Hinrichs A.S."/>
            <person name="Holmes I."/>
            <person name="Hoskins R.A."/>
            <person name="Hubisz M.J."/>
            <person name="Hultmark D."/>
            <person name="Huntley M.A."/>
            <person name="Jaffe D.B."/>
            <person name="Jagadeeshan S."/>
            <person name="Jeck W.R."/>
            <person name="Johnson J."/>
            <person name="Jones C.D."/>
            <person name="Jordan W.C."/>
            <person name="Karpen G.H."/>
            <person name="Kataoka E."/>
            <person name="Keightley P.D."/>
            <person name="Kheradpour P."/>
            <person name="Kirkness E.F."/>
            <person name="Koerich L.B."/>
            <person name="Kristiansen K."/>
            <person name="Kudrna D."/>
            <person name="Kulathinal R.J."/>
            <person name="Kumar S."/>
            <person name="Kwok R."/>
            <person name="Lander E."/>
            <person name="Langley C.H."/>
            <person name="Lapoint R."/>
            <person name="Lazzaro B.P."/>
            <person name="Lee S.J."/>
            <person name="Levesque L."/>
            <person name="Li R."/>
            <person name="Lin C.F."/>
            <person name="Lin M.F."/>
            <person name="Lindblad-Toh K."/>
            <person name="Llopart A."/>
            <person name="Long M."/>
            <person name="Low L."/>
            <person name="Lozovsky E."/>
            <person name="Lu J."/>
            <person name="Luo M."/>
            <person name="Machado C.A."/>
            <person name="Makalowski W."/>
            <person name="Marzo M."/>
            <person name="Matsuda M."/>
            <person name="Matzkin L."/>
            <person name="McAllister B."/>
            <person name="McBride C.S."/>
            <person name="McKernan B."/>
            <person name="McKernan K."/>
            <person name="Mendez-Lago M."/>
            <person name="Minx P."/>
            <person name="Mollenhauer M.U."/>
            <person name="Montooth K."/>
            <person name="Mount S.M."/>
            <person name="Mu X."/>
            <person name="Myers E."/>
            <person name="Negre B."/>
            <person name="Newfeld S."/>
            <person name="Nielsen R."/>
            <person name="Noor M.A."/>
            <person name="O'Grady P."/>
            <person name="Pachter L."/>
            <person name="Papaceit M."/>
            <person name="Parisi M.J."/>
            <person name="Parisi M."/>
            <person name="Parts L."/>
            <person name="Pedersen J.S."/>
            <person name="Pesole G."/>
            <person name="Phillippy A.M."/>
            <person name="Ponting C.P."/>
            <person name="Pop M."/>
            <person name="Porcelli D."/>
            <person name="Powell J.R."/>
            <person name="Prohaska S."/>
            <person name="Pruitt K."/>
            <person name="Puig M."/>
            <person name="Quesneville H."/>
            <person name="Ram K.R."/>
            <person name="Rand D."/>
            <person name="Rasmussen M.D."/>
            <person name="Reed L.K."/>
            <person name="Reenan R."/>
            <person name="Reily A."/>
            <person name="Remington K.A."/>
            <person name="Rieger T.T."/>
            <person name="Ritchie M.G."/>
            <person name="Robin C."/>
            <person name="Rogers Y.H."/>
            <person name="Rohde C."/>
            <person name="Rozas J."/>
            <person name="Rubenfield M.J."/>
            <person name="Ruiz A."/>
            <person name="Russo S."/>
            <person name="Salzberg S.L."/>
            <person name="Sanchez-Gracia A."/>
            <person name="Saranga D.J."/>
            <person name="Sato H."/>
            <person name="Schaeffer S.W."/>
            <person name="Schatz M.C."/>
            <person name="Schlenke T."/>
            <person name="Schwartz R."/>
            <person name="Segarra C."/>
            <person name="Singh R.S."/>
            <person name="Sirot L."/>
            <person name="Sirota M."/>
            <person name="Sisneros N.B."/>
            <person name="Smith C.D."/>
            <person name="Smith T.F."/>
            <person name="Spieth J."/>
            <person name="Stage D.E."/>
            <person name="Stark A."/>
            <person name="Stephan W."/>
            <person name="Strausberg R.L."/>
            <person name="Strempel S."/>
            <person name="Sturgill D."/>
            <person name="Sutton G."/>
            <person name="Sutton G.G."/>
            <person name="Tao W."/>
            <person name="Teichmann S."/>
            <person name="Tobari Y.N."/>
            <person name="Tomimura Y."/>
            <person name="Tsolas J.M."/>
            <person name="Valente V.L."/>
            <person name="Venter E."/>
            <person name="Venter J.C."/>
            <person name="Vicario S."/>
            <person name="Vieira F.G."/>
            <person name="Vilella A.J."/>
            <person name="Villasante A."/>
            <person name="Walenz B."/>
            <person name="Wang J."/>
            <person name="Wasserman M."/>
            <person name="Watts T."/>
            <person name="Wilson D."/>
            <person name="Wilson R.K."/>
            <person name="Wing R.A."/>
            <person name="Wolfner M.F."/>
            <person name="Wong A."/>
            <person name="Wong G.K."/>
            <person name="Wu C.I."/>
            <person name="Wu G."/>
            <person name="Yamamoto D."/>
            <person name="Yang H.P."/>
            <person name="Yang S.P."/>
            <person name="Yorke J.A."/>
            <person name="Yoshida K."/>
            <person name="Zdobnov E."/>
            <person name="Zhang P."/>
            <person name="Zhang Y."/>
            <person name="Zimin A.V."/>
            <person name="Baldwin J."/>
            <person name="Abdouelleil A."/>
            <person name="Abdulkadir J."/>
            <person name="Abebe A."/>
            <person name="Abera B."/>
            <person name="Abreu J."/>
            <person name="Acer S.C."/>
            <person name="Aftuck L."/>
            <person name="Alexander A."/>
            <person name="An P."/>
            <person name="Anderson E."/>
            <person name="Anderson S."/>
            <person name="Arachi H."/>
            <person name="Azer M."/>
            <person name="Bachantsang P."/>
            <person name="Barry A."/>
            <person name="Bayul T."/>
            <person name="Berlin A."/>
            <person name="Bessette D."/>
            <person name="Bloom T."/>
            <person name="Blye J."/>
            <person name="Boguslavskiy L."/>
            <person name="Bonnet C."/>
            <person name="Boukhgalter B."/>
            <person name="Bourzgui I."/>
            <person name="Brown A."/>
            <person name="Cahill P."/>
            <person name="Channer S."/>
            <person name="Cheshatsang Y."/>
            <person name="Chuda L."/>
            <person name="Citroen M."/>
            <person name="Collymore A."/>
            <person name="Cooke P."/>
            <person name="Costello M."/>
            <person name="D'Aco K."/>
            <person name="Daza R."/>
            <person name="De Haan G."/>
            <person name="DeGray S."/>
            <person name="DeMaso C."/>
            <person name="Dhargay N."/>
            <person name="Dooley K."/>
            <person name="Dooley E."/>
            <person name="Doricent M."/>
            <person name="Dorje P."/>
            <person name="Dorjee K."/>
            <person name="Dupes A."/>
            <person name="Elong R."/>
            <person name="Falk J."/>
            <person name="Farina A."/>
            <person name="Faro S."/>
            <person name="Ferguson D."/>
            <person name="Fisher S."/>
            <person name="Foley C.D."/>
            <person name="Franke A."/>
            <person name="Friedrich D."/>
            <person name="Gadbois L."/>
            <person name="Gearin G."/>
            <person name="Gearin C.R."/>
            <person name="Giannoukos G."/>
            <person name="Goode T."/>
            <person name="Graham J."/>
            <person name="Grandbois E."/>
            <person name="Grewal S."/>
            <person name="Gyaltsen K."/>
            <person name="Hafez N."/>
            <person name="Hagos B."/>
            <person name="Hall J."/>
            <person name="Henson C."/>
            <person name="Hollinger A."/>
            <person name="Honan T."/>
            <person name="Huard M.D."/>
            <person name="Hughes L."/>
            <person name="Hurhula B."/>
            <person name="Husby M.E."/>
            <person name="Kamat A."/>
            <person name="Kanga B."/>
            <person name="Kashin S."/>
            <person name="Khazanovich D."/>
            <person name="Kisner P."/>
            <person name="Lance K."/>
            <person name="Lara M."/>
            <person name="Lee W."/>
            <person name="Lennon N."/>
            <person name="Letendre F."/>
            <person name="LeVine R."/>
            <person name="Lipovsky A."/>
            <person name="Liu X."/>
            <person name="Liu J."/>
            <person name="Liu S."/>
            <person name="Lokyitsang T."/>
            <person name="Lokyitsang Y."/>
            <person name="Lubonja R."/>
            <person name="Lui A."/>
            <person name="MacDonald P."/>
            <person name="Magnisalis V."/>
            <person name="Maru K."/>
            <person name="Matthews C."/>
            <person name="McCusker W."/>
            <person name="McDonough S."/>
            <person name="Mehta T."/>
            <person name="Meldrim J."/>
            <person name="Meneus L."/>
            <person name="Mihai O."/>
            <person name="Mihalev A."/>
            <person name="Mihova T."/>
            <person name="Mittelman R."/>
            <person name="Mlenga V."/>
            <person name="Montmayeur A."/>
            <person name="Mulrain L."/>
            <person name="Navidi A."/>
            <person name="Naylor J."/>
            <person name="Negash T."/>
            <person name="Nguyen T."/>
            <person name="Nguyen N."/>
            <person name="Nicol R."/>
            <person name="Norbu C."/>
            <person name="Norbu N."/>
            <person name="Novod N."/>
            <person name="O'Neill B."/>
            <person name="Osman S."/>
            <person name="Markiewicz E."/>
            <person name="Oyono O.L."/>
            <person name="Patti C."/>
            <person name="Phunkhang P."/>
            <person name="Pierre F."/>
            <person name="Priest M."/>
            <person name="Raghuraman S."/>
            <person name="Rege F."/>
            <person name="Reyes R."/>
            <person name="Rise C."/>
            <person name="Rogov P."/>
            <person name="Ross K."/>
            <person name="Ryan E."/>
            <person name="Settipalli S."/>
            <person name="Shea T."/>
            <person name="Sherpa N."/>
            <person name="Shi L."/>
            <person name="Shih D."/>
            <person name="Sparrow T."/>
            <person name="Spaulding J."/>
            <person name="Stalker J."/>
            <person name="Stange-Thomann N."/>
            <person name="Stavropoulos S."/>
            <person name="Stone C."/>
            <person name="Strader C."/>
            <person name="Tesfaye S."/>
            <person name="Thomson T."/>
            <person name="Thoulutsang Y."/>
            <person name="Thoulutsang D."/>
            <person name="Topham K."/>
            <person name="Topping I."/>
            <person name="Tsamla T."/>
            <person name="Vassiliev H."/>
            <person name="Vo A."/>
            <person name="Wangchuk T."/>
            <person name="Wangdi T."/>
            <person name="Weiand M."/>
            <person name="Wilkinson J."/>
            <person name="Wilson A."/>
            <person name="Yadav S."/>
            <person name="Young G."/>
            <person name="Yu Q."/>
            <person name="Zembek L."/>
            <person name="Zhong D."/>
            <person name="Zimmer A."/>
            <person name="Zwirko Z."/>
            <person name="Jaffe D.B."/>
            <person name="Alvarez P."/>
            <person name="Brockman W."/>
            <person name="Butler J."/>
            <person name="Chin C."/>
            <person name="Gnerre S."/>
            <person name="Grabherr M."/>
            <person name="Kleber M."/>
            <person name="Mauceli E."/>
            <person name="MacCallum I."/>
        </authorList>
    </citation>
    <scope>NUCLEOTIDE SEQUENCE [LARGE SCALE GENOMIC DNA]</scope>
    <source>
        <strain evidence="12">Tucson 14024-0371.13</strain>
    </source>
</reference>
<feature type="domain" description="Homeobox" evidence="10">
    <location>
        <begin position="575"/>
        <end position="635"/>
    </location>
</feature>
<dbReference type="PROSITE" id="PS50071">
    <property type="entry name" value="HOMEOBOX_2"/>
    <property type="match status" value="1"/>
</dbReference>
<dbReference type="InterPro" id="IPR001356">
    <property type="entry name" value="HD"/>
</dbReference>
<dbReference type="STRING" id="7217.B3MYA4"/>
<dbReference type="PhylomeDB" id="B3MYA4"/>
<evidence type="ECO:0000256" key="1">
    <source>
        <dbReference type="ARBA" id="ARBA00004123"/>
    </source>
</evidence>